<evidence type="ECO:0000313" key="3">
    <source>
        <dbReference type="WBParaSite" id="TCLT_0000895901-mRNA-1"/>
    </source>
</evidence>
<organism evidence="3">
    <name type="scientific">Thelazia callipaeda</name>
    <name type="common">Oriental eyeworm</name>
    <name type="synonym">Parasitic nematode</name>
    <dbReference type="NCBI Taxonomy" id="103827"/>
    <lineage>
        <taxon>Eukaryota</taxon>
        <taxon>Metazoa</taxon>
        <taxon>Ecdysozoa</taxon>
        <taxon>Nematoda</taxon>
        <taxon>Chromadorea</taxon>
        <taxon>Rhabditida</taxon>
        <taxon>Spirurina</taxon>
        <taxon>Spiruromorpha</taxon>
        <taxon>Thelazioidea</taxon>
        <taxon>Thelaziidae</taxon>
        <taxon>Thelazia</taxon>
    </lineage>
</organism>
<reference evidence="3" key="1">
    <citation type="submission" date="2017-02" db="UniProtKB">
        <authorList>
            <consortium name="WormBaseParasite"/>
        </authorList>
    </citation>
    <scope>IDENTIFICATION</scope>
</reference>
<dbReference type="WBParaSite" id="TCLT_0000895901-mRNA-1">
    <property type="protein sequence ID" value="TCLT_0000895901-mRNA-1"/>
    <property type="gene ID" value="TCLT_0000895901"/>
</dbReference>
<reference evidence="1 2" key="2">
    <citation type="submission" date="2018-11" db="EMBL/GenBank/DDBJ databases">
        <authorList>
            <consortium name="Pathogen Informatics"/>
        </authorList>
    </citation>
    <scope>NUCLEOTIDE SEQUENCE [LARGE SCALE GENOMIC DNA]</scope>
</reference>
<keyword evidence="2" id="KW-1185">Reference proteome</keyword>
<evidence type="ECO:0000313" key="1">
    <source>
        <dbReference type="EMBL" id="VDN06541.1"/>
    </source>
</evidence>
<name>A0A0N5D7B9_THECL</name>
<dbReference type="AlphaFoldDB" id="A0A0N5D7B9"/>
<protein>
    <submittedName>
        <fullName evidence="3">VWFD domain-containing protein</fullName>
    </submittedName>
</protein>
<dbReference type="EMBL" id="UYYF01004707">
    <property type="protein sequence ID" value="VDN06541.1"/>
    <property type="molecule type" value="Genomic_DNA"/>
</dbReference>
<dbReference type="Proteomes" id="UP000276776">
    <property type="component" value="Unassembled WGS sequence"/>
</dbReference>
<evidence type="ECO:0000313" key="2">
    <source>
        <dbReference type="Proteomes" id="UP000276776"/>
    </source>
</evidence>
<accession>A0A0N5D7B9</accession>
<proteinExistence type="predicted"/>
<sequence>MWNSEIGINNNIHHNEYLEEFVPDHEMHDTFLSEAEFWKAKNLYVKPLQVDNEMCGTCMQLDVAMRKILADNQLGTVIQVQGAKEHAPVELDGLQRTWEPVVYSVV</sequence>
<gene>
    <name evidence="1" type="ORF">TCLT_LOCUS8948</name>
</gene>